<proteinExistence type="predicted"/>
<feature type="domain" description="Oligoribonuclease NrnB C-terminal" evidence="1">
    <location>
        <begin position="323"/>
        <end position="387"/>
    </location>
</feature>
<dbReference type="Gene3D" id="3.10.310.30">
    <property type="match status" value="1"/>
</dbReference>
<dbReference type="PANTHER" id="PTHR42146">
    <property type="entry name" value="3',5'-CYCLIC-NUCLEOTIDE PHOSPHODIESTERASE"/>
    <property type="match status" value="1"/>
</dbReference>
<dbReference type="InterPro" id="IPR058608">
    <property type="entry name" value="NrnB_C"/>
</dbReference>
<dbReference type="OrthoDB" id="2035301at2"/>
<dbReference type="InterPro" id="IPR052968">
    <property type="entry name" value="Nucleotide_metab_enz"/>
</dbReference>
<dbReference type="Proteomes" id="UP000037146">
    <property type="component" value="Unassembled WGS sequence"/>
</dbReference>
<reference evidence="3" key="1">
    <citation type="submission" date="2015-07" db="EMBL/GenBank/DDBJ databases">
        <title>Genome sequencing project for genomic taxonomy and phylogenomics of Bacillus-like bacteria.</title>
        <authorList>
            <person name="Liu B."/>
            <person name="Wang J."/>
            <person name="Zhu Y."/>
            <person name="Liu G."/>
            <person name="Chen Q."/>
            <person name="Chen Z."/>
            <person name="Lan J."/>
            <person name="Che J."/>
            <person name="Ge C."/>
            <person name="Shi H."/>
            <person name="Pan Z."/>
            <person name="Liu X."/>
        </authorList>
    </citation>
    <scope>NUCLEOTIDE SEQUENCE [LARGE SCALE GENOMIC DNA]</scope>
    <source>
        <strain evidence="3">FJAT-27997</strain>
    </source>
</reference>
<dbReference type="AlphaFoldDB" id="A0A0K9GPT0"/>
<organism evidence="2 3">
    <name type="scientific">Peribacillus loiseleuriae</name>
    <dbReference type="NCBI Taxonomy" id="1679170"/>
    <lineage>
        <taxon>Bacteria</taxon>
        <taxon>Bacillati</taxon>
        <taxon>Bacillota</taxon>
        <taxon>Bacilli</taxon>
        <taxon>Bacillales</taxon>
        <taxon>Bacillaceae</taxon>
        <taxon>Peribacillus</taxon>
    </lineage>
</organism>
<accession>A0A0K9GPT0</accession>
<dbReference type="SUPFAM" id="SSF64182">
    <property type="entry name" value="DHH phosphoesterases"/>
    <property type="match status" value="1"/>
</dbReference>
<dbReference type="STRING" id="1679170.AC625_02900"/>
<dbReference type="InterPro" id="IPR038763">
    <property type="entry name" value="DHH_sf"/>
</dbReference>
<dbReference type="RefSeq" id="WP_049679915.1">
    <property type="nucleotide sequence ID" value="NZ_LFZW01000001.1"/>
</dbReference>
<comment type="caution">
    <text evidence="2">The sequence shown here is derived from an EMBL/GenBank/DDBJ whole genome shotgun (WGS) entry which is preliminary data.</text>
</comment>
<dbReference type="EMBL" id="LFZW01000001">
    <property type="protein sequence ID" value="KMY48591.1"/>
    <property type="molecule type" value="Genomic_DNA"/>
</dbReference>
<protein>
    <submittedName>
        <fullName evidence="2">Oligoribonuclease</fullName>
    </submittedName>
</protein>
<keyword evidence="3" id="KW-1185">Reference proteome</keyword>
<evidence type="ECO:0000259" key="1">
    <source>
        <dbReference type="Pfam" id="PF26386"/>
    </source>
</evidence>
<dbReference type="Pfam" id="PF26386">
    <property type="entry name" value="NrnB_C"/>
    <property type="match status" value="1"/>
</dbReference>
<sequence length="394" mass="45082">MYHLFSHNDLDGVGCGIVAKLAWGNEVKVSYNSIGRLNHQVAGFLENATGMDTLIITDLSVNEENEKKINEYVAAGGKALLIDHHKSALHLNEHAWASVTVEQEDGKLTSATSLLYDYLDREGLLTKTKGADEFVELVRQYDTWEWDVNQNFTAKKLNDLFFMISIDEFERKILTKLNSSEPFHFDEIESKLLDVEESRVTRYINRKKREVYQVVIGEHLAGIVHGENYHSELGNELSKEFTHLDYIAIVMVGSKRISLRTIHDDVDVSEIAALYDGGGHRKASGCNLTEKAFKQFVEQTFYLEPLKRDAFKNQHNLKGAPSGSLYKGRNDESIFVYQKGEENWVIEISQKPLTKTFSSFETAEKHLKKEYFAVLVRDADWIGHLLKFSPYYKK</sequence>
<dbReference type="PATRIC" id="fig|1679170.3.peg.592"/>
<evidence type="ECO:0000313" key="3">
    <source>
        <dbReference type="Proteomes" id="UP000037146"/>
    </source>
</evidence>
<name>A0A0K9GPT0_9BACI</name>
<gene>
    <name evidence="2" type="ORF">AC625_02900</name>
</gene>
<evidence type="ECO:0000313" key="2">
    <source>
        <dbReference type="EMBL" id="KMY48591.1"/>
    </source>
</evidence>
<dbReference type="PANTHER" id="PTHR42146:SF1">
    <property type="entry name" value="OLIGORIBONUCLEASE NRNB"/>
    <property type="match status" value="1"/>
</dbReference>